<evidence type="ECO:0000256" key="7">
    <source>
        <dbReference type="ARBA" id="ARBA00022801"/>
    </source>
</evidence>
<dbReference type="Pfam" id="PF06817">
    <property type="entry name" value="RVT_thumb"/>
    <property type="match status" value="1"/>
</dbReference>
<sequence length="174" mass="19977">SPTICQMTVARMLQPIRQRNPDILIYHYMDDILISGSSLKAVEQVSEQIQSAVIVAGLQIAKEKVQQVSPWNYLGWRIRDGEIRPRRVKIGTGPIRTLNDLQRLLGAIKWIRTVIGLTNEELRPLFLQLQGDPDLNSPRQLTEESQQALAEVAHAIEKRQSYRIREELELDFII</sequence>
<evidence type="ECO:0000313" key="11">
    <source>
        <dbReference type="Proteomes" id="UP000053641"/>
    </source>
</evidence>
<evidence type="ECO:0000313" key="10">
    <source>
        <dbReference type="EMBL" id="KGL75613.1"/>
    </source>
</evidence>
<feature type="domain" description="Reverse transcriptase" evidence="9">
    <location>
        <begin position="1"/>
        <end position="78"/>
    </location>
</feature>
<protein>
    <recommendedName>
        <fullName evidence="2">ribonuclease H</fullName>
        <ecNumber evidence="2">3.1.26.4</ecNumber>
    </recommendedName>
</protein>
<feature type="non-terminal residue" evidence="10">
    <location>
        <position position="1"/>
    </location>
</feature>
<organism evidence="10 11">
    <name type="scientific">Tinamus guttatus</name>
    <name type="common">White-throated tinamou</name>
    <dbReference type="NCBI Taxonomy" id="94827"/>
    <lineage>
        <taxon>Eukaryota</taxon>
        <taxon>Metazoa</taxon>
        <taxon>Chordata</taxon>
        <taxon>Craniata</taxon>
        <taxon>Vertebrata</taxon>
        <taxon>Euteleostomi</taxon>
        <taxon>Archelosauria</taxon>
        <taxon>Archosauria</taxon>
        <taxon>Dinosauria</taxon>
        <taxon>Saurischia</taxon>
        <taxon>Theropoda</taxon>
        <taxon>Coelurosauria</taxon>
        <taxon>Aves</taxon>
        <taxon>Palaeognathae</taxon>
        <taxon>Tinamiformes</taxon>
        <taxon>Tinamidae</taxon>
        <taxon>Tinamus</taxon>
    </lineage>
</organism>
<keyword evidence="6" id="KW-0255">Endonuclease</keyword>
<evidence type="ECO:0000256" key="2">
    <source>
        <dbReference type="ARBA" id="ARBA00012180"/>
    </source>
</evidence>
<dbReference type="InterPro" id="IPR043502">
    <property type="entry name" value="DNA/RNA_pol_sf"/>
</dbReference>
<dbReference type="EMBL" id="KL888261">
    <property type="protein sequence ID" value="KGL75613.1"/>
    <property type="molecule type" value="Genomic_DNA"/>
</dbReference>
<accession>A0A099Z3E9</accession>
<gene>
    <name evidence="10" type="ORF">N309_04466</name>
</gene>
<dbReference type="GO" id="GO:0003964">
    <property type="term" value="F:RNA-directed DNA polymerase activity"/>
    <property type="evidence" value="ECO:0007669"/>
    <property type="project" value="UniProtKB-KW"/>
</dbReference>
<dbReference type="PANTHER" id="PTHR41694:SF3">
    <property type="entry name" value="RNA-DIRECTED DNA POLYMERASE-RELATED"/>
    <property type="match status" value="1"/>
</dbReference>
<dbReference type="InterPro" id="IPR010661">
    <property type="entry name" value="RVT_thumb"/>
</dbReference>
<keyword evidence="4" id="KW-0548">Nucleotidyltransferase</keyword>
<comment type="similarity">
    <text evidence="1">Belongs to the beta type-B retroviral polymerase family. HERV class-II K(HML-2) pol subfamily.</text>
</comment>
<keyword evidence="3" id="KW-0808">Transferase</keyword>
<dbReference type="PROSITE" id="PS50878">
    <property type="entry name" value="RT_POL"/>
    <property type="match status" value="1"/>
</dbReference>
<dbReference type="STRING" id="94827.A0A099Z3E9"/>
<evidence type="ECO:0000256" key="1">
    <source>
        <dbReference type="ARBA" id="ARBA00010879"/>
    </source>
</evidence>
<evidence type="ECO:0000256" key="6">
    <source>
        <dbReference type="ARBA" id="ARBA00022759"/>
    </source>
</evidence>
<proteinExistence type="inferred from homology"/>
<dbReference type="GO" id="GO:0035613">
    <property type="term" value="F:RNA stem-loop binding"/>
    <property type="evidence" value="ECO:0007669"/>
    <property type="project" value="TreeGrafter"/>
</dbReference>
<evidence type="ECO:0000256" key="3">
    <source>
        <dbReference type="ARBA" id="ARBA00022679"/>
    </source>
</evidence>
<dbReference type="InterPro" id="IPR000477">
    <property type="entry name" value="RT_dom"/>
</dbReference>
<keyword evidence="7" id="KW-0378">Hydrolase</keyword>
<keyword evidence="8" id="KW-0695">RNA-directed DNA polymerase</keyword>
<evidence type="ECO:0000256" key="5">
    <source>
        <dbReference type="ARBA" id="ARBA00022722"/>
    </source>
</evidence>
<dbReference type="SUPFAM" id="SSF56672">
    <property type="entry name" value="DNA/RNA polymerases"/>
    <property type="match status" value="1"/>
</dbReference>
<dbReference type="EC" id="3.1.26.4" evidence="2"/>
<keyword evidence="11" id="KW-1185">Reference proteome</keyword>
<dbReference type="Pfam" id="PF00078">
    <property type="entry name" value="RVT_1"/>
    <property type="match status" value="1"/>
</dbReference>
<evidence type="ECO:0000256" key="8">
    <source>
        <dbReference type="ARBA" id="ARBA00022918"/>
    </source>
</evidence>
<dbReference type="InterPro" id="IPR043128">
    <property type="entry name" value="Rev_trsase/Diguanyl_cyclase"/>
</dbReference>
<evidence type="ECO:0000256" key="4">
    <source>
        <dbReference type="ARBA" id="ARBA00022695"/>
    </source>
</evidence>
<evidence type="ECO:0000259" key="9">
    <source>
        <dbReference type="PROSITE" id="PS50878"/>
    </source>
</evidence>
<dbReference type="Proteomes" id="UP000053641">
    <property type="component" value="Unassembled WGS sequence"/>
</dbReference>
<dbReference type="AlphaFoldDB" id="A0A099Z3E9"/>
<dbReference type="PANTHER" id="PTHR41694">
    <property type="entry name" value="ENDOGENOUS RETROVIRUS GROUP K MEMBER POL PROTEIN"/>
    <property type="match status" value="1"/>
</dbReference>
<feature type="non-terminal residue" evidence="10">
    <location>
        <position position="174"/>
    </location>
</feature>
<dbReference type="Gene3D" id="3.30.70.270">
    <property type="match status" value="2"/>
</dbReference>
<reference evidence="10 11" key="1">
    <citation type="submission" date="2014-06" db="EMBL/GenBank/DDBJ databases">
        <title>Genome evolution of avian class.</title>
        <authorList>
            <person name="Zhang G."/>
            <person name="Li C."/>
        </authorList>
    </citation>
    <scope>NUCLEOTIDE SEQUENCE [LARGE SCALE GENOMIC DNA]</scope>
    <source>
        <strain evidence="10">BGI_N309</strain>
    </source>
</reference>
<keyword evidence="5" id="KW-0540">Nuclease</keyword>
<dbReference type="GO" id="GO:0004523">
    <property type="term" value="F:RNA-DNA hybrid ribonuclease activity"/>
    <property type="evidence" value="ECO:0007669"/>
    <property type="project" value="UniProtKB-EC"/>
</dbReference>
<name>A0A099Z3E9_TINGU</name>